<dbReference type="NCBIfam" id="NF040639">
    <property type="entry name" value="LETM1_rel_film"/>
    <property type="match status" value="1"/>
</dbReference>
<dbReference type="OrthoDB" id="1421172at2"/>
<proteinExistence type="predicted"/>
<dbReference type="GO" id="GO:0043022">
    <property type="term" value="F:ribosome binding"/>
    <property type="evidence" value="ECO:0007669"/>
    <property type="project" value="InterPro"/>
</dbReference>
<dbReference type="AlphaFoldDB" id="A0A7X2ZTH0"/>
<name>A0A7X2ZTH0_9FLAO</name>
<feature type="domain" description="Letm1 RBD" evidence="1">
    <location>
        <begin position="339"/>
        <end position="392"/>
    </location>
</feature>
<dbReference type="Proteomes" id="UP000540519">
    <property type="component" value="Unassembled WGS sequence"/>
</dbReference>
<gene>
    <name evidence="2" type="ORF">D9O36_09690</name>
</gene>
<evidence type="ECO:0000259" key="1">
    <source>
        <dbReference type="Pfam" id="PF07766"/>
    </source>
</evidence>
<evidence type="ECO:0000313" key="2">
    <source>
        <dbReference type="EMBL" id="MUH36113.1"/>
    </source>
</evidence>
<evidence type="ECO:0000313" key="3">
    <source>
        <dbReference type="Proteomes" id="UP000540519"/>
    </source>
</evidence>
<dbReference type="EMBL" id="RCNR01000014">
    <property type="protein sequence ID" value="MUH36113.1"/>
    <property type="molecule type" value="Genomic_DNA"/>
</dbReference>
<reference evidence="2 3" key="1">
    <citation type="journal article" date="2019" name="Mar. Drugs">
        <title>Comparative Genomics and CAZyme Genome Repertoires of Marine Zobellia amurskyensis KMM 3526(T) and Zobellia laminariae KMM 3676(T).</title>
        <authorList>
            <person name="Chernysheva N."/>
            <person name="Bystritskaya E."/>
            <person name="Stenkova A."/>
            <person name="Golovkin I."/>
            <person name="Nedashkovskaya O."/>
            <person name="Isaeva M."/>
        </authorList>
    </citation>
    <scope>NUCLEOTIDE SEQUENCE [LARGE SCALE GENOMIC DNA]</scope>
    <source>
        <strain evidence="2 3">KMM 3526</strain>
    </source>
</reference>
<accession>A0A7X2ZTH0</accession>
<dbReference type="InterPro" id="IPR033122">
    <property type="entry name" value="LETM1-like_RBD"/>
</dbReference>
<comment type="caution">
    <text evidence="2">The sequence shown here is derived from an EMBL/GenBank/DDBJ whole genome shotgun (WGS) entry which is preliminary data.</text>
</comment>
<dbReference type="Pfam" id="PF07766">
    <property type="entry name" value="LETM1_RBD"/>
    <property type="match status" value="1"/>
</dbReference>
<organism evidence="2 3">
    <name type="scientific">Zobellia amurskyensis</name>
    <dbReference type="NCBI Taxonomy" id="248905"/>
    <lineage>
        <taxon>Bacteria</taxon>
        <taxon>Pseudomonadati</taxon>
        <taxon>Bacteroidota</taxon>
        <taxon>Flavobacteriia</taxon>
        <taxon>Flavobacteriales</taxon>
        <taxon>Flavobacteriaceae</taxon>
        <taxon>Zobellia</taxon>
    </lineage>
</organism>
<keyword evidence="3" id="KW-1185">Reference proteome</keyword>
<sequence length="395" mass="45466">MNPSASGWIIKFGSLIEKEQNLYMDFDTHYRALRHTGFVYGINMEIPDFIVAEHKLSEDEKAKINLLHALYGIYTLETNKSDFSSFIEKTFEFYKVLKIGHFSLLSKILTGSNTTAQLEKLVDTRVSLGDSLINKTFNSIITNSLLFIDVLLFKCYLSNPKDIREQAQFMEYLTINITYHALSSKEKNKSDERLALLFASSLTFIKSDAQDFDGSYRQQLLEARSEIENRYFLDVACLAVWEDKSLEYQESEFIFGLGKDLGLKEDIITNSLEEIKVFFLKHSKTVPFLKDTNLAIQFYDNMSKMVNKLILRNSKRLQKELSESKELVYLISKSTLKDLTPEEKKKVQNQLIDIFKSIPSLAIFLLPGGAVLLPIFIKLIPKLLPSSFDENRVEK</sequence>
<dbReference type="RefSeq" id="WP_155599749.1">
    <property type="nucleotide sequence ID" value="NZ_RCNR01000014.1"/>
</dbReference>
<protein>
    <recommendedName>
        <fullName evidence="1">Letm1 RBD domain-containing protein</fullName>
    </recommendedName>
</protein>